<evidence type="ECO:0000313" key="11">
    <source>
        <dbReference type="Proteomes" id="UP000187495"/>
    </source>
</evidence>
<protein>
    <submittedName>
        <fullName evidence="10">Type VI secretion system protein VasG</fullName>
    </submittedName>
</protein>
<feature type="coiled-coil region" evidence="7">
    <location>
        <begin position="430"/>
        <end position="481"/>
    </location>
</feature>
<gene>
    <name evidence="10" type="ORF">SAMN02745664_11643</name>
</gene>
<feature type="compositionally biased region" description="Polar residues" evidence="8">
    <location>
        <begin position="163"/>
        <end position="172"/>
    </location>
</feature>
<dbReference type="InterPro" id="IPR003593">
    <property type="entry name" value="AAA+_ATPase"/>
</dbReference>
<dbReference type="GO" id="GO:0005524">
    <property type="term" value="F:ATP binding"/>
    <property type="evidence" value="ECO:0007669"/>
    <property type="project" value="UniProtKB-KW"/>
</dbReference>
<evidence type="ECO:0000256" key="1">
    <source>
        <dbReference type="ARBA" id="ARBA00008675"/>
    </source>
</evidence>
<sequence length="880" mass="98558">MSQISRSVLFSKLNEVCYKSLENAYTYSKFRENSYVELVHWIHVLLQNEENDIAHIIKHFDINLEVLRQDVLSAIEKLPHGASNVIDFSVHIETIVEGAWTYASLKYNDTQIRSYVLLYIALMNKQLSNILLNISYEFSKIKTGVLEDDFDTITKNSSEKTQTKPTSDNLPKSETDSPLAKYGINLTQKAKEGKIDNIIGRDDEIRHMIDILMRRRQNNPILIGEAGVGKTAVVEALALKLASGDVPDVLSDVSLYVLDIGLLKAGASMTGEFEARLRSVIDEVEASLNPIVLFIDEIHTLIGAGGSAGTGDAANLLKPALARGTLKTIGATTWSEYKKYFEKDPALTRRFQVIQVDEPNEDKAVEMLRSLMDTLESHHGIIVLDDAVRASVKLSQRYIPQRQLPDKAVSLIDTACARVALSQHAKPSQLEFLERKLENLALEKSTLLRENTLSYDVTQRLEEIEQLSTNYQKKLDDINQQWQTEKELVAQLIDLRKQIFDNKKASEQETSELLDKELSSKQQVLMQELANHQGDNPLVFPLVDASTVAKVVSDWTGIPVGKMVKNELQSILDLSEILNQRIIDQEQGIEEIVKRIQTSRAGLDDPNKPIGVFMLVGPSGVGKTETALALADVLYGGEHNVITINMSEYQEAHSVSTLKGAPPGYVGYGEGGVLTEAVRRKPYSVVLLDEIEKAHPDIHEIFFQVFDKGWMEDGEGRYIDFKNTIILLTSNIGTELIMDMDKDGIRADAENIKTALKEPLLDVFPAALLGRIQIVPYHSLSKETLKKILGLHLNKITNRVYDNHKIKLTYTEQMMDLVINRCNDTHSGGRMIDSILTNSLLPKLSQSILTHIIEGRQIASINVDAIGEDFEFRIDYGVDN</sequence>
<evidence type="ECO:0000256" key="2">
    <source>
        <dbReference type="ARBA" id="ARBA00022737"/>
    </source>
</evidence>
<keyword evidence="3" id="KW-0547">Nucleotide-binding</keyword>
<dbReference type="Pfam" id="PF00004">
    <property type="entry name" value="AAA"/>
    <property type="match status" value="1"/>
</dbReference>
<dbReference type="FunFam" id="3.40.50.300:FF:000025">
    <property type="entry name" value="ATP-dependent Clp protease subunit"/>
    <property type="match status" value="1"/>
</dbReference>
<dbReference type="PROSITE" id="PS00870">
    <property type="entry name" value="CLPAB_1"/>
    <property type="match status" value="1"/>
</dbReference>
<dbReference type="PROSITE" id="PS51903">
    <property type="entry name" value="CLP_R"/>
    <property type="match status" value="1"/>
</dbReference>
<dbReference type="InterPro" id="IPR018368">
    <property type="entry name" value="ClpA/B_CS1"/>
</dbReference>
<dbReference type="SMART" id="SM00382">
    <property type="entry name" value="AAA"/>
    <property type="match status" value="2"/>
</dbReference>
<evidence type="ECO:0000256" key="8">
    <source>
        <dbReference type="SAM" id="MobiDB-lite"/>
    </source>
</evidence>
<evidence type="ECO:0000313" key="10">
    <source>
        <dbReference type="EMBL" id="SIS03116.1"/>
    </source>
</evidence>
<feature type="region of interest" description="Disordered" evidence="8">
    <location>
        <begin position="156"/>
        <end position="177"/>
    </location>
</feature>
<keyword evidence="7" id="KW-0175">Coiled coil</keyword>
<dbReference type="InterPro" id="IPR050130">
    <property type="entry name" value="ClpA_ClpB"/>
</dbReference>
<dbReference type="InterPro" id="IPR027417">
    <property type="entry name" value="P-loop_NTPase"/>
</dbReference>
<accession>A0A1N7FS71</accession>
<dbReference type="GO" id="GO:0034605">
    <property type="term" value="P:cellular response to heat"/>
    <property type="evidence" value="ECO:0007669"/>
    <property type="project" value="TreeGrafter"/>
</dbReference>
<keyword evidence="11" id="KW-1185">Reference proteome</keyword>
<name>A0A1N7FS71_9GAMM</name>
<dbReference type="InterPro" id="IPR019489">
    <property type="entry name" value="Clp_ATPase_C"/>
</dbReference>
<dbReference type="Gene3D" id="1.10.8.60">
    <property type="match status" value="1"/>
</dbReference>
<organism evidence="10 11">
    <name type="scientific">Moraxella cuniculi DSM 21768</name>
    <dbReference type="NCBI Taxonomy" id="1122245"/>
    <lineage>
        <taxon>Bacteria</taxon>
        <taxon>Pseudomonadati</taxon>
        <taxon>Pseudomonadota</taxon>
        <taxon>Gammaproteobacteria</taxon>
        <taxon>Moraxellales</taxon>
        <taxon>Moraxellaceae</taxon>
        <taxon>Moraxella</taxon>
    </lineage>
</organism>
<keyword evidence="4" id="KW-0067">ATP-binding</keyword>
<dbReference type="SMART" id="SM01086">
    <property type="entry name" value="ClpB_D2-small"/>
    <property type="match status" value="1"/>
</dbReference>
<dbReference type="InterPro" id="IPR017729">
    <property type="entry name" value="ATPase_T6SS_ClpV1"/>
</dbReference>
<dbReference type="Pfam" id="PF17871">
    <property type="entry name" value="AAA_lid_9"/>
    <property type="match status" value="1"/>
</dbReference>
<evidence type="ECO:0000256" key="5">
    <source>
        <dbReference type="ARBA" id="ARBA00023186"/>
    </source>
</evidence>
<proteinExistence type="inferred from homology"/>
<reference evidence="11" key="1">
    <citation type="submission" date="2017-01" db="EMBL/GenBank/DDBJ databases">
        <authorList>
            <person name="Varghese N."/>
            <person name="Submissions S."/>
        </authorList>
    </citation>
    <scope>NUCLEOTIDE SEQUENCE [LARGE SCALE GENOMIC DNA]</scope>
    <source>
        <strain evidence="11">DSM 21768</strain>
    </source>
</reference>
<evidence type="ECO:0000256" key="4">
    <source>
        <dbReference type="ARBA" id="ARBA00022840"/>
    </source>
</evidence>
<dbReference type="InterPro" id="IPR004176">
    <property type="entry name" value="Clp_R_N"/>
</dbReference>
<dbReference type="PRINTS" id="PR00300">
    <property type="entry name" value="CLPPROTEASEA"/>
</dbReference>
<dbReference type="CDD" id="cd19499">
    <property type="entry name" value="RecA-like_ClpB_Hsp104-like"/>
    <property type="match status" value="1"/>
</dbReference>
<keyword evidence="2 6" id="KW-0677">Repeat</keyword>
<dbReference type="SUPFAM" id="SSF81923">
    <property type="entry name" value="Double Clp-N motif"/>
    <property type="match status" value="1"/>
</dbReference>
<dbReference type="Pfam" id="PF07724">
    <property type="entry name" value="AAA_2"/>
    <property type="match status" value="1"/>
</dbReference>
<dbReference type="Gene3D" id="3.40.50.300">
    <property type="entry name" value="P-loop containing nucleotide triphosphate hydrolases"/>
    <property type="match status" value="3"/>
</dbReference>
<evidence type="ECO:0000256" key="6">
    <source>
        <dbReference type="PROSITE-ProRule" id="PRU01251"/>
    </source>
</evidence>
<dbReference type="InterPro" id="IPR001270">
    <property type="entry name" value="ClpA/B"/>
</dbReference>
<dbReference type="EMBL" id="FTNU01000016">
    <property type="protein sequence ID" value="SIS03116.1"/>
    <property type="molecule type" value="Genomic_DNA"/>
</dbReference>
<evidence type="ECO:0000256" key="7">
    <source>
        <dbReference type="SAM" id="Coils"/>
    </source>
</evidence>
<evidence type="ECO:0000256" key="3">
    <source>
        <dbReference type="ARBA" id="ARBA00022741"/>
    </source>
</evidence>
<dbReference type="InterPro" id="IPR036628">
    <property type="entry name" value="Clp_N_dom_sf"/>
</dbReference>
<dbReference type="RefSeq" id="WP_076555873.1">
    <property type="nucleotide sequence ID" value="NZ_FTNU01000016.1"/>
</dbReference>
<comment type="similarity">
    <text evidence="1">Belongs to the ClpA/ClpB family.</text>
</comment>
<dbReference type="STRING" id="34061.B0189_00075"/>
<dbReference type="Proteomes" id="UP000187495">
    <property type="component" value="Unassembled WGS sequence"/>
</dbReference>
<dbReference type="InterPro" id="IPR041546">
    <property type="entry name" value="ClpA/ClpB_AAA_lid"/>
</dbReference>
<dbReference type="NCBIfam" id="TIGR03345">
    <property type="entry name" value="VI_ClpV1"/>
    <property type="match status" value="1"/>
</dbReference>
<dbReference type="AlphaFoldDB" id="A0A1N7FS71"/>
<dbReference type="GO" id="GO:0005737">
    <property type="term" value="C:cytoplasm"/>
    <property type="evidence" value="ECO:0007669"/>
    <property type="project" value="TreeGrafter"/>
</dbReference>
<dbReference type="Pfam" id="PF02861">
    <property type="entry name" value="Clp_N"/>
    <property type="match status" value="1"/>
</dbReference>
<feature type="domain" description="Clp R" evidence="9">
    <location>
        <begin position="10"/>
        <end position="151"/>
    </location>
</feature>
<evidence type="ECO:0000259" key="9">
    <source>
        <dbReference type="PROSITE" id="PS51903"/>
    </source>
</evidence>
<dbReference type="SUPFAM" id="SSF52540">
    <property type="entry name" value="P-loop containing nucleoside triphosphate hydrolases"/>
    <property type="match status" value="2"/>
</dbReference>
<dbReference type="Pfam" id="PF10431">
    <property type="entry name" value="ClpB_D2-small"/>
    <property type="match status" value="1"/>
</dbReference>
<dbReference type="PANTHER" id="PTHR11638">
    <property type="entry name" value="ATP-DEPENDENT CLP PROTEASE"/>
    <property type="match status" value="1"/>
</dbReference>
<dbReference type="InterPro" id="IPR003959">
    <property type="entry name" value="ATPase_AAA_core"/>
</dbReference>
<dbReference type="GO" id="GO:0016887">
    <property type="term" value="F:ATP hydrolysis activity"/>
    <property type="evidence" value="ECO:0007669"/>
    <property type="project" value="InterPro"/>
</dbReference>
<dbReference type="CDD" id="cd00009">
    <property type="entry name" value="AAA"/>
    <property type="match status" value="1"/>
</dbReference>
<keyword evidence="5" id="KW-0143">Chaperone</keyword>
<dbReference type="Gene3D" id="1.10.1780.10">
    <property type="entry name" value="Clp, N-terminal domain"/>
    <property type="match status" value="1"/>
</dbReference>
<dbReference type="PANTHER" id="PTHR11638:SF184">
    <property type="entry name" value="ATPASE WITH CHAPERONE ACTIVITY"/>
    <property type="match status" value="1"/>
</dbReference>